<evidence type="ECO:0008006" key="6">
    <source>
        <dbReference type="Google" id="ProtNLM"/>
    </source>
</evidence>
<evidence type="ECO:0000313" key="5">
    <source>
        <dbReference type="EMBL" id="GAG09019.1"/>
    </source>
</evidence>
<dbReference type="SUPFAM" id="SSF52418">
    <property type="entry name" value="Nucleoside phosphorylase/phosphoribosyltransferase catalytic domain"/>
    <property type="match status" value="1"/>
</dbReference>
<dbReference type="InterPro" id="IPR000312">
    <property type="entry name" value="Glycosyl_Trfase_fam3"/>
</dbReference>
<accession>X0UT57</accession>
<dbReference type="InterPro" id="IPR005940">
    <property type="entry name" value="Anthranilate_Pribosyl_Tfrase"/>
</dbReference>
<protein>
    <recommendedName>
        <fullName evidence="6">Glycosyl transferase family 3 domain-containing protein</fullName>
    </recommendedName>
</protein>
<dbReference type="Pfam" id="PF00591">
    <property type="entry name" value="Glycos_transf_3"/>
    <property type="match status" value="1"/>
</dbReference>
<dbReference type="EMBL" id="BARS01021908">
    <property type="protein sequence ID" value="GAG09019.1"/>
    <property type="molecule type" value="Genomic_DNA"/>
</dbReference>
<name>X0UT57_9ZZZZ</name>
<feature type="domain" description="Glycosyl transferase family 3" evidence="3">
    <location>
        <begin position="74"/>
        <end position="270"/>
    </location>
</feature>
<feature type="domain" description="Glycosyl transferase family 3 N-terminal" evidence="4">
    <location>
        <begin position="5"/>
        <end position="67"/>
    </location>
</feature>
<dbReference type="Gene3D" id="1.20.970.10">
    <property type="entry name" value="Transferase, Pyrimidine Nucleoside Phosphorylase, Chain C"/>
    <property type="match status" value="1"/>
</dbReference>
<dbReference type="Pfam" id="PF02885">
    <property type="entry name" value="Glycos_trans_3N"/>
    <property type="match status" value="1"/>
</dbReference>
<dbReference type="InterPro" id="IPR036320">
    <property type="entry name" value="Glycosyl_Trfase_fam3_N_dom_sf"/>
</dbReference>
<evidence type="ECO:0000259" key="3">
    <source>
        <dbReference type="Pfam" id="PF00591"/>
    </source>
</evidence>
<feature type="non-terminal residue" evidence="5">
    <location>
        <position position="1"/>
    </location>
</feature>
<dbReference type="GO" id="GO:0004048">
    <property type="term" value="F:anthranilate phosphoribosyltransferase activity"/>
    <property type="evidence" value="ECO:0007669"/>
    <property type="project" value="InterPro"/>
</dbReference>
<dbReference type="InterPro" id="IPR017459">
    <property type="entry name" value="Glycosyl_Trfase_fam3_N_dom"/>
</dbReference>
<evidence type="ECO:0000259" key="4">
    <source>
        <dbReference type="Pfam" id="PF02885"/>
    </source>
</evidence>
<comment type="caution">
    <text evidence="5">The sequence shown here is derived from an EMBL/GenBank/DDBJ whole genome shotgun (WGS) entry which is preliminary data.</text>
</comment>
<gene>
    <name evidence="5" type="ORF">S01H1_35104</name>
</gene>
<keyword evidence="2" id="KW-0808">Transferase</keyword>
<feature type="non-terminal residue" evidence="5">
    <location>
        <position position="271"/>
    </location>
</feature>
<reference evidence="5" key="1">
    <citation type="journal article" date="2014" name="Front. Microbiol.">
        <title>High frequency of phylogenetically diverse reductive dehalogenase-homologous genes in deep subseafloor sedimentary metagenomes.</title>
        <authorList>
            <person name="Kawai M."/>
            <person name="Futagami T."/>
            <person name="Toyoda A."/>
            <person name="Takaki Y."/>
            <person name="Nishi S."/>
            <person name="Hori S."/>
            <person name="Arai W."/>
            <person name="Tsubouchi T."/>
            <person name="Morono Y."/>
            <person name="Uchiyama I."/>
            <person name="Ito T."/>
            <person name="Fujiyama A."/>
            <person name="Inagaki F."/>
            <person name="Takami H."/>
        </authorList>
    </citation>
    <scope>NUCLEOTIDE SEQUENCE</scope>
    <source>
        <strain evidence="5">Expedition CK06-06</strain>
    </source>
</reference>
<keyword evidence="1" id="KW-0328">Glycosyltransferase</keyword>
<dbReference type="FunFam" id="1.20.970.10:FF:000006">
    <property type="entry name" value="Anthranilate phosphoribosyltransferase"/>
    <property type="match status" value="1"/>
</dbReference>
<dbReference type="GO" id="GO:0000162">
    <property type="term" value="P:L-tryptophan biosynthetic process"/>
    <property type="evidence" value="ECO:0007669"/>
    <property type="project" value="InterPro"/>
</dbReference>
<proteinExistence type="predicted"/>
<dbReference type="SUPFAM" id="SSF47648">
    <property type="entry name" value="Nucleoside phosphorylase/phosphoribosyltransferase N-terminal domain"/>
    <property type="match status" value="1"/>
</dbReference>
<sequence length="271" mass="28148">AKMIREAIDTLVSGRSLTFEQAAGVMEEIMSGDATPAQIAAFITALRIKGETVDEIAGLASVMRAKAVPVVVTPPVVDTCGTGGDSSSTFNISTAAAFVAAGAGLKVAKHGNRAMTSHCGSADVLEALGVKIDLGAEGVAECLETVGIGFMFAPIFHPAMKYAAVPRREIGIRTVFNILGPLTNPARAESQVIGVPNQEIGNKIASVLHRLGTKHSLVVHGIDGVDEISISGRSLVWEADKEGVSPPYEISPLDFGFKEASRAEISGGKPE</sequence>
<dbReference type="GO" id="GO:0005829">
    <property type="term" value="C:cytosol"/>
    <property type="evidence" value="ECO:0007669"/>
    <property type="project" value="TreeGrafter"/>
</dbReference>
<evidence type="ECO:0000256" key="2">
    <source>
        <dbReference type="ARBA" id="ARBA00022679"/>
    </source>
</evidence>
<dbReference type="InterPro" id="IPR035902">
    <property type="entry name" value="Nuc_phospho_transferase"/>
</dbReference>
<dbReference type="PANTHER" id="PTHR43285:SF2">
    <property type="entry name" value="ANTHRANILATE PHOSPHORIBOSYLTRANSFERASE"/>
    <property type="match status" value="1"/>
</dbReference>
<dbReference type="PANTHER" id="PTHR43285">
    <property type="entry name" value="ANTHRANILATE PHOSPHORIBOSYLTRANSFERASE"/>
    <property type="match status" value="1"/>
</dbReference>
<organism evidence="5">
    <name type="scientific">marine sediment metagenome</name>
    <dbReference type="NCBI Taxonomy" id="412755"/>
    <lineage>
        <taxon>unclassified sequences</taxon>
        <taxon>metagenomes</taxon>
        <taxon>ecological metagenomes</taxon>
    </lineage>
</organism>
<dbReference type="AlphaFoldDB" id="X0UT57"/>
<dbReference type="NCBIfam" id="TIGR01245">
    <property type="entry name" value="trpD"/>
    <property type="match status" value="1"/>
</dbReference>
<evidence type="ECO:0000256" key="1">
    <source>
        <dbReference type="ARBA" id="ARBA00022676"/>
    </source>
</evidence>
<dbReference type="Gene3D" id="3.40.1030.10">
    <property type="entry name" value="Nucleoside phosphorylase/phosphoribosyltransferase catalytic domain"/>
    <property type="match status" value="1"/>
</dbReference>